<dbReference type="OrthoDB" id="1682562at2"/>
<keyword evidence="1" id="KW-0175">Coiled coil</keyword>
<dbReference type="STRING" id="1852522.SAMN06295960_0646"/>
<name>A0A1X7IPI0_9BACL</name>
<feature type="compositionally biased region" description="Polar residues" evidence="2">
    <location>
        <begin position="127"/>
        <end position="143"/>
    </location>
</feature>
<dbReference type="InterPro" id="IPR046118">
    <property type="entry name" value="DUF6115"/>
</dbReference>
<evidence type="ECO:0000256" key="1">
    <source>
        <dbReference type="SAM" id="Coils"/>
    </source>
</evidence>
<evidence type="ECO:0000313" key="5">
    <source>
        <dbReference type="Proteomes" id="UP000193834"/>
    </source>
</evidence>
<dbReference type="RefSeq" id="WP_085492894.1">
    <property type="nucleotide sequence ID" value="NZ_FXAZ01000001.1"/>
</dbReference>
<protein>
    <submittedName>
        <fullName evidence="4">Uncharacterized protein</fullName>
    </submittedName>
</protein>
<accession>A0A1X7IPI0</accession>
<feature type="transmembrane region" description="Helical" evidence="3">
    <location>
        <begin position="6"/>
        <end position="23"/>
    </location>
</feature>
<organism evidence="4 5">
    <name type="scientific">Paenibacillus aquistagni</name>
    <dbReference type="NCBI Taxonomy" id="1852522"/>
    <lineage>
        <taxon>Bacteria</taxon>
        <taxon>Bacillati</taxon>
        <taxon>Bacillota</taxon>
        <taxon>Bacilli</taxon>
        <taxon>Bacillales</taxon>
        <taxon>Paenibacillaceae</taxon>
        <taxon>Paenibacillus</taxon>
    </lineage>
</organism>
<dbReference type="Proteomes" id="UP000193834">
    <property type="component" value="Unassembled WGS sequence"/>
</dbReference>
<keyword evidence="3" id="KW-0812">Transmembrane</keyword>
<feature type="coiled-coil region" evidence="1">
    <location>
        <begin position="33"/>
        <end position="64"/>
    </location>
</feature>
<evidence type="ECO:0000256" key="3">
    <source>
        <dbReference type="SAM" id="Phobius"/>
    </source>
</evidence>
<gene>
    <name evidence="4" type="ORF">SAMN06295960_0646</name>
</gene>
<keyword evidence="3" id="KW-1133">Transmembrane helix</keyword>
<dbReference type="Pfam" id="PF19610">
    <property type="entry name" value="DUF6115"/>
    <property type="match status" value="1"/>
</dbReference>
<dbReference type="AlphaFoldDB" id="A0A1X7IPI0"/>
<evidence type="ECO:0000256" key="2">
    <source>
        <dbReference type="SAM" id="MobiDB-lite"/>
    </source>
</evidence>
<keyword evidence="3" id="KW-0472">Membrane</keyword>
<keyword evidence="5" id="KW-1185">Reference proteome</keyword>
<evidence type="ECO:0000313" key="4">
    <source>
        <dbReference type="EMBL" id="SMG16586.1"/>
    </source>
</evidence>
<dbReference type="EMBL" id="FXAZ01000001">
    <property type="protein sequence ID" value="SMG16586.1"/>
    <property type="molecule type" value="Genomic_DNA"/>
</dbReference>
<sequence length="207" mass="23717">MNDPWIYLVLLGAVVMVCGLLRPKTANGTTAIKQEIEDTLEHYIEEMAAENDKLLTVVEHMKKEQNLRDDSLRKRMDLLEGKIAHLTEKQQLQNHHVEARITNMQQQSVRQRDKLLPMADEHEQSRETSVSTMESNSNDIHSNETEMSSLITAAESEELPSIRKRYKDIFELLHEGISSHDIALQLNLPQGEVEVIIQLGLQEAERV</sequence>
<reference evidence="4 5" key="1">
    <citation type="submission" date="2017-04" db="EMBL/GenBank/DDBJ databases">
        <authorList>
            <person name="Afonso C.L."/>
            <person name="Miller P.J."/>
            <person name="Scott M.A."/>
            <person name="Spackman E."/>
            <person name="Goraichik I."/>
            <person name="Dimitrov K.M."/>
            <person name="Suarez D.L."/>
            <person name="Swayne D.E."/>
        </authorList>
    </citation>
    <scope>NUCLEOTIDE SEQUENCE [LARGE SCALE GENOMIC DNA]</scope>
    <source>
        <strain evidence="4 5">11</strain>
    </source>
</reference>
<feature type="region of interest" description="Disordered" evidence="2">
    <location>
        <begin position="118"/>
        <end position="143"/>
    </location>
</feature>
<proteinExistence type="predicted"/>